<dbReference type="EMBL" id="LAZR01001010">
    <property type="protein sequence ID" value="KKN52649.1"/>
    <property type="molecule type" value="Genomic_DNA"/>
</dbReference>
<accession>A0A0F9RCK0</accession>
<organism evidence="1">
    <name type="scientific">marine sediment metagenome</name>
    <dbReference type="NCBI Taxonomy" id="412755"/>
    <lineage>
        <taxon>unclassified sequences</taxon>
        <taxon>metagenomes</taxon>
        <taxon>ecological metagenomes</taxon>
    </lineage>
</organism>
<reference evidence="1" key="1">
    <citation type="journal article" date="2015" name="Nature">
        <title>Complex archaea that bridge the gap between prokaryotes and eukaryotes.</title>
        <authorList>
            <person name="Spang A."/>
            <person name="Saw J.H."/>
            <person name="Jorgensen S.L."/>
            <person name="Zaremba-Niedzwiedzka K."/>
            <person name="Martijn J."/>
            <person name="Lind A.E."/>
            <person name="van Eijk R."/>
            <person name="Schleper C."/>
            <person name="Guy L."/>
            <person name="Ettema T.J."/>
        </authorList>
    </citation>
    <scope>NUCLEOTIDE SEQUENCE</scope>
</reference>
<gene>
    <name evidence="1" type="ORF">LCGC14_0610430</name>
</gene>
<sequence length="106" mass="12256">MDAVGPDDKVICVDATSHLNGRGSWRGEQLTLGAIYTVRTVNAVRGTITIWEITRKQHNGLKWGYKICRFRPIRDNNTDITIFREIVDRELHPDPFIRRVPKKELV</sequence>
<evidence type="ECO:0000313" key="1">
    <source>
        <dbReference type="EMBL" id="KKN52649.1"/>
    </source>
</evidence>
<dbReference type="AlphaFoldDB" id="A0A0F9RCK0"/>
<comment type="caution">
    <text evidence="1">The sequence shown here is derived from an EMBL/GenBank/DDBJ whole genome shotgun (WGS) entry which is preliminary data.</text>
</comment>
<protein>
    <submittedName>
        <fullName evidence="1">Uncharacterized protein</fullName>
    </submittedName>
</protein>
<name>A0A0F9RCK0_9ZZZZ</name>
<proteinExistence type="predicted"/>